<sequence length="233" mass="25006">MFLKQRPLNQRLPSQEGYTLLEGLMAVIVVSVMLLAIGPVIAFSVGTRVQAKRVELATQAARSYVDKVKSGKIEIDQLSFKTTQDSWQNADPPANASLSCSVPTVTTTDPNPDKILIACETPSGLYCMDFDGGGCKSDTPSVTDMVVQGIVYDSTSGSTITKTKSYQLAVRVYRANSFGSGIALKTPTADNPLKSDSLTTNALGNRSLPLVVMKTEVLPPGATFEDLQKRLKP</sequence>
<proteinExistence type="predicted"/>
<gene>
    <name evidence="2" type="ORF">IQ236_15350</name>
</gene>
<organism evidence="2 3">
    <name type="scientific">Planktothrix mougeotii LEGE 06226</name>
    <dbReference type="NCBI Taxonomy" id="1828728"/>
    <lineage>
        <taxon>Bacteria</taxon>
        <taxon>Bacillati</taxon>
        <taxon>Cyanobacteriota</taxon>
        <taxon>Cyanophyceae</taxon>
        <taxon>Oscillatoriophycideae</taxon>
        <taxon>Oscillatoriales</taxon>
        <taxon>Microcoleaceae</taxon>
        <taxon>Planktothrix</taxon>
    </lineage>
</organism>
<dbReference type="RefSeq" id="WP_193870043.1">
    <property type="nucleotide sequence ID" value="NZ_JADEWU010000035.1"/>
</dbReference>
<dbReference type="InterPro" id="IPR012902">
    <property type="entry name" value="N_methyl_site"/>
</dbReference>
<keyword evidence="1" id="KW-0472">Membrane</keyword>
<dbReference type="NCBIfam" id="NF038303">
    <property type="entry name" value="EPS_HpsB"/>
    <property type="match status" value="1"/>
</dbReference>
<keyword evidence="1" id="KW-1133">Transmembrane helix</keyword>
<keyword evidence="1" id="KW-0812">Transmembrane</keyword>
<evidence type="ECO:0000256" key="1">
    <source>
        <dbReference type="SAM" id="Phobius"/>
    </source>
</evidence>
<feature type="transmembrane region" description="Helical" evidence="1">
    <location>
        <begin position="20"/>
        <end position="43"/>
    </location>
</feature>
<dbReference type="Proteomes" id="UP000640725">
    <property type="component" value="Unassembled WGS sequence"/>
</dbReference>
<evidence type="ECO:0000313" key="2">
    <source>
        <dbReference type="EMBL" id="MBE9144585.1"/>
    </source>
</evidence>
<evidence type="ECO:0000313" key="3">
    <source>
        <dbReference type="Proteomes" id="UP000640725"/>
    </source>
</evidence>
<reference evidence="2 3" key="1">
    <citation type="submission" date="2020-10" db="EMBL/GenBank/DDBJ databases">
        <authorList>
            <person name="Castelo-Branco R."/>
            <person name="Eusebio N."/>
            <person name="Adriana R."/>
            <person name="Vieira A."/>
            <person name="Brugerolle De Fraissinette N."/>
            <person name="Rezende De Castro R."/>
            <person name="Schneider M.P."/>
            <person name="Vasconcelos V."/>
            <person name="Leao P.N."/>
        </authorList>
    </citation>
    <scope>NUCLEOTIDE SEQUENCE [LARGE SCALE GENOMIC DNA]</scope>
    <source>
        <strain evidence="2 3">LEGE 06226</strain>
    </source>
</reference>
<comment type="caution">
    <text evidence="2">The sequence shown here is derived from an EMBL/GenBank/DDBJ whole genome shotgun (WGS) entry which is preliminary data.</text>
</comment>
<name>A0ABR9UDP2_9CYAN</name>
<dbReference type="EMBL" id="JADEWU010000035">
    <property type="protein sequence ID" value="MBE9144585.1"/>
    <property type="molecule type" value="Genomic_DNA"/>
</dbReference>
<protein>
    <submittedName>
        <fullName evidence="2">Type II secretion system protein</fullName>
    </submittedName>
</protein>
<accession>A0ABR9UDP2</accession>
<dbReference type="PROSITE" id="PS00409">
    <property type="entry name" value="PROKAR_NTER_METHYL"/>
    <property type="match status" value="1"/>
</dbReference>
<keyword evidence="3" id="KW-1185">Reference proteome</keyword>